<evidence type="ECO:0000259" key="11">
    <source>
        <dbReference type="PROSITE" id="PS50011"/>
    </source>
</evidence>
<keyword evidence="13" id="KW-1185">Reference proteome</keyword>
<dbReference type="InterPro" id="IPR000719">
    <property type="entry name" value="Prot_kinase_dom"/>
</dbReference>
<evidence type="ECO:0000256" key="5">
    <source>
        <dbReference type="ARBA" id="ARBA00022777"/>
    </source>
</evidence>
<proteinExistence type="predicted"/>
<dbReference type="InterPro" id="IPR011009">
    <property type="entry name" value="Kinase-like_dom_sf"/>
</dbReference>
<evidence type="ECO:0000256" key="2">
    <source>
        <dbReference type="ARBA" id="ARBA00022527"/>
    </source>
</evidence>
<keyword evidence="3" id="KW-0808">Transferase</keyword>
<evidence type="ECO:0000256" key="4">
    <source>
        <dbReference type="ARBA" id="ARBA00022741"/>
    </source>
</evidence>
<dbReference type="PROSITE" id="PS00107">
    <property type="entry name" value="PROTEIN_KINASE_ATP"/>
    <property type="match status" value="2"/>
</dbReference>
<feature type="compositionally biased region" description="Low complexity" evidence="10">
    <location>
        <begin position="858"/>
        <end position="870"/>
    </location>
</feature>
<dbReference type="Gene3D" id="3.30.200.20">
    <property type="entry name" value="Phosphorylase Kinase, domain 1"/>
    <property type="match status" value="1"/>
</dbReference>
<evidence type="ECO:0000256" key="1">
    <source>
        <dbReference type="ARBA" id="ARBA00012513"/>
    </source>
</evidence>
<dbReference type="CDD" id="cd08215">
    <property type="entry name" value="STKc_Nek"/>
    <property type="match status" value="2"/>
</dbReference>
<dbReference type="InterPro" id="IPR001245">
    <property type="entry name" value="Ser-Thr/Tyr_kinase_cat_dom"/>
</dbReference>
<feature type="compositionally biased region" description="Low complexity" evidence="10">
    <location>
        <begin position="915"/>
        <end position="926"/>
    </location>
</feature>
<dbReference type="GO" id="GO:0016301">
    <property type="term" value="F:kinase activity"/>
    <property type="evidence" value="ECO:0007669"/>
    <property type="project" value="UniProtKB-KW"/>
</dbReference>
<accession>A0ABP0SG85</accession>
<dbReference type="SUPFAM" id="SSF56112">
    <property type="entry name" value="Protein kinase-like (PK-like)"/>
    <property type="match status" value="2"/>
</dbReference>
<comment type="catalytic activity">
    <reaction evidence="8">
        <text>L-seryl-[protein] + ATP = O-phospho-L-seryl-[protein] + ADP + H(+)</text>
        <dbReference type="Rhea" id="RHEA:17989"/>
        <dbReference type="Rhea" id="RHEA-COMP:9863"/>
        <dbReference type="Rhea" id="RHEA-COMP:11604"/>
        <dbReference type="ChEBI" id="CHEBI:15378"/>
        <dbReference type="ChEBI" id="CHEBI:29999"/>
        <dbReference type="ChEBI" id="CHEBI:30616"/>
        <dbReference type="ChEBI" id="CHEBI:83421"/>
        <dbReference type="ChEBI" id="CHEBI:456216"/>
        <dbReference type="EC" id="2.7.11.1"/>
    </reaction>
</comment>
<feature type="domain" description="Protein kinase" evidence="11">
    <location>
        <begin position="311"/>
        <end position="570"/>
    </location>
</feature>
<keyword evidence="5 12" id="KW-0418">Kinase</keyword>
<name>A0ABP0SG85_9DINO</name>
<evidence type="ECO:0000256" key="6">
    <source>
        <dbReference type="ARBA" id="ARBA00022840"/>
    </source>
</evidence>
<sequence>MMTDLANQSSASSSEAVDKHELIFTSRSTTDPMDAYEEVKTLGRGAFGVATLVKSRGRRAFRVIKQIDLSILSPMALEESHKEVGVLRQLTHRHIVAYFDTFVKSNSLYIVMEYADGGDLASLIKQHKDDETPFTEASAMTIFGQCLLALQYIHSKHILHRDIKSQNIFMMQAGDAKIGDFGISKVIEGTTAAAGTVVGTPSYFAPEICEDKPYNSKIDIWSMGVVLYEMLALAQPFAASNVAAMIMKIVNAEPAPLPPDWRPEVCDVVRRALNKNADERPNAEDLLALPAVSCNVLPHADQTTVLSMDHFEKIDTLGRGAHGIAILVKQKFAGSSAALRVVKTVDFSRMSEEAQKGAKDEVALLRRLAHPHIIAYYDAFFEADQLHIVLEYADGGDLFTAVQRRRDEESHFSDEEAMHWFRQCLSALCYIHKKKILHRDIKTQNIFLMKTGDAKLGDFGISKVMDGTMAEAGTVVGTPAYLAPEICQNVPYGSRIDVWSLGTVLYELLVLKHPFQSSNMAATVLKIISSEPAPLPTRCSQEVNQIVQLCLQKDPSRRPSAKELLAHPAVKGFGEETARLESTSSDLGSTWGPIVEEDGEESATLDGGQTRLYKGEFCIADPDGDRSLKGILEANLEGDATASNTLSSPSLFGATIVPLEESLHGSSTLVLPKQSGEVQVPQDGGSNKGSVKTRERKQMMKKPRIKFKRLELRRLAAFEEEQRQWLLEMKEQEMKPRTEADLPALADRHLSKTRRTSKDSKGAGEIRDSKEAKDSQSASNGGKQEEDELSPQERRRKAKEEQAENERLRLREAAALMAQEKQKAHERRMMDQRGTFKVVGSDINGLSKTRVEDDEAANSRTASQASSSRTTSKDKKCDSLEPASSGNGLFRGAGSAIAGSASTPLMGLRPGSGGSSSEKGSVLSNSPAVPPAEEGAIRVSPASGRTKGLSGGDASRGPSMSDVVRVREQTLWVKPP</sequence>
<dbReference type="PANTHER" id="PTHR44899:SF3">
    <property type="entry name" value="SERINE_THREONINE-PROTEIN KINASE NEK1"/>
    <property type="match status" value="1"/>
</dbReference>
<evidence type="ECO:0000256" key="9">
    <source>
        <dbReference type="PROSITE-ProRule" id="PRU10141"/>
    </source>
</evidence>
<evidence type="ECO:0000256" key="8">
    <source>
        <dbReference type="ARBA" id="ARBA00048679"/>
    </source>
</evidence>
<dbReference type="PROSITE" id="PS00108">
    <property type="entry name" value="PROTEIN_KINASE_ST"/>
    <property type="match status" value="2"/>
</dbReference>
<dbReference type="SMART" id="SM00220">
    <property type="entry name" value="S_TKc"/>
    <property type="match status" value="2"/>
</dbReference>
<protein>
    <recommendedName>
        <fullName evidence="1">non-specific serine/threonine protein kinase</fullName>
        <ecNumber evidence="1">2.7.11.1</ecNumber>
    </recommendedName>
</protein>
<evidence type="ECO:0000313" key="13">
    <source>
        <dbReference type="Proteomes" id="UP001642464"/>
    </source>
</evidence>
<keyword evidence="4 9" id="KW-0547">Nucleotide-binding</keyword>
<dbReference type="EMBL" id="CAXAMM010043707">
    <property type="protein sequence ID" value="CAK9111369.1"/>
    <property type="molecule type" value="Genomic_DNA"/>
</dbReference>
<dbReference type="EC" id="2.7.11.1" evidence="1"/>
<feature type="compositionally biased region" description="Low complexity" evidence="10">
    <location>
        <begin position="892"/>
        <end position="902"/>
    </location>
</feature>
<feature type="binding site" evidence="9">
    <location>
        <position position="343"/>
    </location>
    <ligand>
        <name>ATP</name>
        <dbReference type="ChEBI" id="CHEBI:30616"/>
    </ligand>
</feature>
<keyword evidence="6 9" id="KW-0067">ATP-binding</keyword>
<dbReference type="InterPro" id="IPR051131">
    <property type="entry name" value="NEK_Ser/Thr_kinase_NIMA"/>
</dbReference>
<dbReference type="PANTHER" id="PTHR44899">
    <property type="entry name" value="CAMK FAMILY PROTEIN KINASE"/>
    <property type="match status" value="1"/>
</dbReference>
<feature type="region of interest" description="Disordered" evidence="10">
    <location>
        <begin position="578"/>
        <end position="607"/>
    </location>
</feature>
<feature type="region of interest" description="Disordered" evidence="10">
    <location>
        <begin position="674"/>
        <end position="701"/>
    </location>
</feature>
<dbReference type="Proteomes" id="UP001642464">
    <property type="component" value="Unassembled WGS sequence"/>
</dbReference>
<reference evidence="12 13" key="1">
    <citation type="submission" date="2024-02" db="EMBL/GenBank/DDBJ databases">
        <authorList>
            <person name="Chen Y."/>
            <person name="Shah S."/>
            <person name="Dougan E. K."/>
            <person name="Thang M."/>
            <person name="Chan C."/>
        </authorList>
    </citation>
    <scope>NUCLEOTIDE SEQUENCE [LARGE SCALE GENOMIC DNA]</scope>
</reference>
<evidence type="ECO:0000256" key="7">
    <source>
        <dbReference type="ARBA" id="ARBA00047899"/>
    </source>
</evidence>
<dbReference type="PROSITE" id="PS50011">
    <property type="entry name" value="PROTEIN_KINASE_DOM"/>
    <property type="match status" value="2"/>
</dbReference>
<dbReference type="PRINTS" id="PR00109">
    <property type="entry name" value="TYRKINASE"/>
</dbReference>
<feature type="compositionally biased region" description="Basic and acidic residues" evidence="10">
    <location>
        <begin position="820"/>
        <end position="831"/>
    </location>
</feature>
<feature type="domain" description="Protein kinase" evidence="11">
    <location>
        <begin position="36"/>
        <end position="292"/>
    </location>
</feature>
<comment type="catalytic activity">
    <reaction evidence="7">
        <text>L-threonyl-[protein] + ATP = O-phospho-L-threonyl-[protein] + ADP + H(+)</text>
        <dbReference type="Rhea" id="RHEA:46608"/>
        <dbReference type="Rhea" id="RHEA-COMP:11060"/>
        <dbReference type="Rhea" id="RHEA-COMP:11605"/>
        <dbReference type="ChEBI" id="CHEBI:15378"/>
        <dbReference type="ChEBI" id="CHEBI:30013"/>
        <dbReference type="ChEBI" id="CHEBI:30616"/>
        <dbReference type="ChEBI" id="CHEBI:61977"/>
        <dbReference type="ChEBI" id="CHEBI:456216"/>
        <dbReference type="EC" id="2.7.11.1"/>
    </reaction>
</comment>
<feature type="binding site" evidence="9">
    <location>
        <position position="65"/>
    </location>
    <ligand>
        <name>ATP</name>
        <dbReference type="ChEBI" id="CHEBI:30616"/>
    </ligand>
</feature>
<feature type="compositionally biased region" description="Basic and acidic residues" evidence="10">
    <location>
        <begin position="733"/>
        <end position="774"/>
    </location>
</feature>
<evidence type="ECO:0000256" key="10">
    <source>
        <dbReference type="SAM" id="MobiDB-lite"/>
    </source>
</evidence>
<gene>
    <name evidence="12" type="ORF">SCF082_LOCUS51701</name>
</gene>
<feature type="compositionally biased region" description="Basic and acidic residues" evidence="10">
    <location>
        <begin position="798"/>
        <end position="812"/>
    </location>
</feature>
<comment type="caution">
    <text evidence="12">The sequence shown here is derived from an EMBL/GenBank/DDBJ whole genome shotgun (WGS) entry which is preliminary data.</text>
</comment>
<feature type="region of interest" description="Disordered" evidence="10">
    <location>
        <begin position="733"/>
        <end position="976"/>
    </location>
</feature>
<evidence type="ECO:0000313" key="12">
    <source>
        <dbReference type="EMBL" id="CAK9111369.1"/>
    </source>
</evidence>
<dbReference type="Pfam" id="PF00069">
    <property type="entry name" value="Pkinase"/>
    <property type="match status" value="2"/>
</dbReference>
<organism evidence="12 13">
    <name type="scientific">Durusdinium trenchii</name>
    <dbReference type="NCBI Taxonomy" id="1381693"/>
    <lineage>
        <taxon>Eukaryota</taxon>
        <taxon>Sar</taxon>
        <taxon>Alveolata</taxon>
        <taxon>Dinophyceae</taxon>
        <taxon>Suessiales</taxon>
        <taxon>Symbiodiniaceae</taxon>
        <taxon>Durusdinium</taxon>
    </lineage>
</organism>
<keyword evidence="2" id="KW-0723">Serine/threonine-protein kinase</keyword>
<dbReference type="Gene3D" id="1.10.510.10">
    <property type="entry name" value="Transferase(Phosphotransferase) domain 1"/>
    <property type="match status" value="2"/>
</dbReference>
<dbReference type="InterPro" id="IPR017441">
    <property type="entry name" value="Protein_kinase_ATP_BS"/>
</dbReference>
<evidence type="ECO:0000256" key="3">
    <source>
        <dbReference type="ARBA" id="ARBA00022679"/>
    </source>
</evidence>
<dbReference type="InterPro" id="IPR008271">
    <property type="entry name" value="Ser/Thr_kinase_AS"/>
</dbReference>